<gene>
    <name evidence="1" type="ORF">RMS29_21810</name>
</gene>
<protein>
    <recommendedName>
        <fullName evidence="3">ParB</fullName>
    </recommendedName>
</protein>
<dbReference type="Proteomes" id="UP001277561">
    <property type="component" value="Unassembled WGS sequence"/>
</dbReference>
<proteinExistence type="predicted"/>
<evidence type="ECO:0008006" key="3">
    <source>
        <dbReference type="Google" id="ProtNLM"/>
    </source>
</evidence>
<evidence type="ECO:0000313" key="1">
    <source>
        <dbReference type="EMBL" id="MDX8331855.1"/>
    </source>
</evidence>
<sequence>MTEKPDKKDLVLGLVTHTSPAKVASADPTNGRDKTDFQAMMRKGEGKDPIAGKALREAGHTYASVKLTKADFRRLKILAVMEEKSLSYYLTEAVEQYMERISARLPDIS</sequence>
<dbReference type="RefSeq" id="WP_320188449.1">
    <property type="nucleotide sequence ID" value="NZ_CP192768.1"/>
</dbReference>
<comment type="caution">
    <text evidence="1">The sequence shown here is derived from an EMBL/GenBank/DDBJ whole genome shotgun (WGS) entry which is preliminary data.</text>
</comment>
<dbReference type="EMBL" id="JAVRAD010000012">
    <property type="protein sequence ID" value="MDX8331855.1"/>
    <property type="molecule type" value="Genomic_DNA"/>
</dbReference>
<accession>A0ABU4W244</accession>
<evidence type="ECO:0000313" key="2">
    <source>
        <dbReference type="Proteomes" id="UP001277561"/>
    </source>
</evidence>
<organism evidence="1 2">
    <name type="scientific">Agrobacterium rosae</name>
    <dbReference type="NCBI Taxonomy" id="1972867"/>
    <lineage>
        <taxon>Bacteria</taxon>
        <taxon>Pseudomonadati</taxon>
        <taxon>Pseudomonadota</taxon>
        <taxon>Alphaproteobacteria</taxon>
        <taxon>Hyphomicrobiales</taxon>
        <taxon>Rhizobiaceae</taxon>
        <taxon>Rhizobium/Agrobacterium group</taxon>
        <taxon>Agrobacterium</taxon>
    </lineage>
</organism>
<keyword evidence="2" id="KW-1185">Reference proteome</keyword>
<name>A0ABU4W244_9HYPH</name>
<reference evidence="1" key="1">
    <citation type="journal article" date="2023" name="Phytobiomes J">
        <title>Deciphering the key players within the bacterial microbiota associated with aerial crown gall tumors on rhododendron: Insights into the gallobiome.</title>
        <authorList>
            <person name="Kuzmanovic N."/>
            <person name="Nesme J."/>
            <person name="Wolf J."/>
            <person name="Neumann-Schaal M."/>
            <person name="Petersen J."/>
            <person name="Fernandez-Gnecco G."/>
            <person name="Sproeer C."/>
            <person name="Bunk B."/>
            <person name="Overmann J."/>
            <person name="Sorensen S.J."/>
            <person name="Idczak E."/>
            <person name="Smalla K."/>
        </authorList>
    </citation>
    <scope>NUCLEOTIDE SEQUENCE [LARGE SCALE GENOMIC DNA]</scope>
    <source>
        <strain evidence="1">Rho-14.1</strain>
    </source>
</reference>